<keyword evidence="3" id="KW-1185">Reference proteome</keyword>
<evidence type="ECO:0000256" key="1">
    <source>
        <dbReference type="SAM" id="SignalP"/>
    </source>
</evidence>
<name>A0ABW2LA65_9BACT</name>
<feature type="signal peptide" evidence="1">
    <location>
        <begin position="1"/>
        <end position="19"/>
    </location>
</feature>
<dbReference type="EMBL" id="JBHTBS010000008">
    <property type="protein sequence ID" value="MFC7338573.1"/>
    <property type="molecule type" value="Genomic_DNA"/>
</dbReference>
<feature type="chain" id="PRO_5046439739" evidence="1">
    <location>
        <begin position="20"/>
        <end position="253"/>
    </location>
</feature>
<evidence type="ECO:0000313" key="3">
    <source>
        <dbReference type="Proteomes" id="UP001596472"/>
    </source>
</evidence>
<comment type="caution">
    <text evidence="2">The sequence shown here is derived from an EMBL/GenBank/DDBJ whole genome shotgun (WGS) entry which is preliminary data.</text>
</comment>
<dbReference type="Proteomes" id="UP001596472">
    <property type="component" value="Unassembled WGS sequence"/>
</dbReference>
<sequence length="253" mass="27357">MRFRLSLLLLLAAALVLRAEEEAKPVKTPPRQMRLLTVGEEPPFRQEIRDGVRYQLPAPPGSLPPVALEVSVASSEGKDEASGSLRLRIGSISAPVTVPGGGSPLLFRVPEAGQESEPWHRLQPPESGDFIVVMWRGQKDNTWDKPSSLVIPANLPPGKASMVNVAPGPLAVVYNSERIALPPLRPVMRPLSPDKPIGFQVGLAKGNGLQRLISRSLEQGPGQHSIVVFYRADGEKPRSPLGIEVIRVKAVNP</sequence>
<proteinExistence type="predicted"/>
<gene>
    <name evidence="2" type="ORF">ACFQY0_15365</name>
</gene>
<protein>
    <submittedName>
        <fullName evidence="2">Uncharacterized protein</fullName>
    </submittedName>
</protein>
<organism evidence="2 3">
    <name type="scientific">Haloferula chungangensis</name>
    <dbReference type="NCBI Taxonomy" id="1048331"/>
    <lineage>
        <taxon>Bacteria</taxon>
        <taxon>Pseudomonadati</taxon>
        <taxon>Verrucomicrobiota</taxon>
        <taxon>Verrucomicrobiia</taxon>
        <taxon>Verrucomicrobiales</taxon>
        <taxon>Verrucomicrobiaceae</taxon>
        <taxon>Haloferula</taxon>
    </lineage>
</organism>
<dbReference type="RefSeq" id="WP_379714034.1">
    <property type="nucleotide sequence ID" value="NZ_JBHTBS010000008.1"/>
</dbReference>
<evidence type="ECO:0000313" key="2">
    <source>
        <dbReference type="EMBL" id="MFC7338573.1"/>
    </source>
</evidence>
<keyword evidence="1" id="KW-0732">Signal</keyword>
<reference evidence="3" key="1">
    <citation type="journal article" date="2019" name="Int. J. Syst. Evol. Microbiol.">
        <title>The Global Catalogue of Microorganisms (GCM) 10K type strain sequencing project: providing services to taxonomists for standard genome sequencing and annotation.</title>
        <authorList>
            <consortium name="The Broad Institute Genomics Platform"/>
            <consortium name="The Broad Institute Genome Sequencing Center for Infectious Disease"/>
            <person name="Wu L."/>
            <person name="Ma J."/>
        </authorList>
    </citation>
    <scope>NUCLEOTIDE SEQUENCE [LARGE SCALE GENOMIC DNA]</scope>
    <source>
        <strain evidence="3">CGMCC 4.1467</strain>
    </source>
</reference>
<accession>A0ABW2LA65</accession>